<dbReference type="Proteomes" id="UP000652567">
    <property type="component" value="Unassembled WGS sequence"/>
</dbReference>
<gene>
    <name evidence="6" type="ORF">C4F51_08440</name>
</gene>
<dbReference type="Gene3D" id="3.40.309.10">
    <property type="entry name" value="Aldehyde Dehydrogenase, Chain A, domain 2"/>
    <property type="match status" value="1"/>
</dbReference>
<comment type="caution">
    <text evidence="6">The sequence shown here is derived from an EMBL/GenBank/DDBJ whole genome shotgun (WGS) entry which is preliminary data.</text>
</comment>
<evidence type="ECO:0000313" key="6">
    <source>
        <dbReference type="EMBL" id="MBE8717212.1"/>
    </source>
</evidence>
<dbReference type="FunFam" id="3.40.605.10:FF:000005">
    <property type="entry name" value="Succinate-semialdehyde dehydrogenase I"/>
    <property type="match status" value="1"/>
</dbReference>
<dbReference type="GO" id="GO:0009450">
    <property type="term" value="P:gamma-aminobutyric acid catabolic process"/>
    <property type="evidence" value="ECO:0007669"/>
    <property type="project" value="InterPro"/>
</dbReference>
<dbReference type="InterPro" id="IPR016160">
    <property type="entry name" value="Ald_DH_CS_CYS"/>
</dbReference>
<keyword evidence="7" id="KW-1185">Reference proteome</keyword>
<dbReference type="InterPro" id="IPR029510">
    <property type="entry name" value="Ald_DH_CS_GLU"/>
</dbReference>
<dbReference type="Gene3D" id="3.40.605.10">
    <property type="entry name" value="Aldehyde Dehydrogenase, Chain A, domain 1"/>
    <property type="match status" value="1"/>
</dbReference>
<evidence type="ECO:0000313" key="7">
    <source>
        <dbReference type="Proteomes" id="UP000652567"/>
    </source>
</evidence>
<dbReference type="GO" id="GO:0004777">
    <property type="term" value="F:succinate-semialdehyde dehydrogenase (NAD+) activity"/>
    <property type="evidence" value="ECO:0007669"/>
    <property type="project" value="TreeGrafter"/>
</dbReference>
<dbReference type="AlphaFoldDB" id="A0A928V5W4"/>
<dbReference type="InterPro" id="IPR016163">
    <property type="entry name" value="Ald_DH_C"/>
</dbReference>
<protein>
    <submittedName>
        <fullName evidence="6">NAD-dependent succinate-semialdehyde dehydrogenase</fullName>
    </submittedName>
</protein>
<dbReference type="PROSITE" id="PS00687">
    <property type="entry name" value="ALDEHYDE_DEHYDR_GLU"/>
    <property type="match status" value="1"/>
</dbReference>
<dbReference type="SUPFAM" id="SSF53720">
    <property type="entry name" value="ALDH-like"/>
    <property type="match status" value="1"/>
</dbReference>
<evidence type="ECO:0000256" key="2">
    <source>
        <dbReference type="ARBA" id="ARBA00023002"/>
    </source>
</evidence>
<dbReference type="InterPro" id="IPR016161">
    <property type="entry name" value="Ald_DH/histidinol_DH"/>
</dbReference>
<dbReference type="InterPro" id="IPR010102">
    <property type="entry name" value="Succ_semiAld_DH"/>
</dbReference>
<name>A0A928V5W4_9GAMM</name>
<organism evidence="6 7">
    <name type="scientific">Cellvibrio polysaccharolyticus</name>
    <dbReference type="NCBI Taxonomy" id="2082724"/>
    <lineage>
        <taxon>Bacteria</taxon>
        <taxon>Pseudomonadati</taxon>
        <taxon>Pseudomonadota</taxon>
        <taxon>Gammaproteobacteria</taxon>
        <taxon>Cellvibrionales</taxon>
        <taxon>Cellvibrionaceae</taxon>
        <taxon>Cellvibrio</taxon>
    </lineage>
</organism>
<evidence type="ECO:0000256" key="1">
    <source>
        <dbReference type="ARBA" id="ARBA00009986"/>
    </source>
</evidence>
<accession>A0A928V5W4</accession>
<dbReference type="FunFam" id="3.40.309.10:FF:000004">
    <property type="entry name" value="Succinate-semialdehyde dehydrogenase I"/>
    <property type="match status" value="1"/>
</dbReference>
<dbReference type="InterPro" id="IPR015590">
    <property type="entry name" value="Aldehyde_DH_dom"/>
</dbReference>
<feature type="domain" description="Aldehyde dehydrogenase" evidence="5">
    <location>
        <begin position="20"/>
        <end position="479"/>
    </location>
</feature>
<dbReference type="RefSeq" id="WP_193908885.1">
    <property type="nucleotide sequence ID" value="NZ_PRDL01000001.1"/>
</dbReference>
<evidence type="ECO:0000256" key="4">
    <source>
        <dbReference type="RuleBase" id="RU003345"/>
    </source>
</evidence>
<dbReference type="CDD" id="cd07103">
    <property type="entry name" value="ALDH_F5_SSADH_GabD"/>
    <property type="match status" value="1"/>
</dbReference>
<keyword evidence="2 4" id="KW-0560">Oxidoreductase</keyword>
<dbReference type="NCBIfam" id="TIGR01780">
    <property type="entry name" value="SSADH"/>
    <property type="match status" value="1"/>
</dbReference>
<comment type="similarity">
    <text evidence="1 4">Belongs to the aldehyde dehydrogenase family.</text>
</comment>
<sequence>MSVTVNPLLWRDQLYINGQWRAAASGARFAVDNPSTGDTLAEVADASADDAVAAVEAAAAALPGWQALTAKKRSQLLRGWFDLVMQHQEDLARILTLEQGKPLKEAAGEIAYGASYIEWFAEEAKRIYGDVIAPPAADKRIVTLKQGVGVVTAITPWNFPNAMLARKIAPALAAGCTLVAKPAAQTPLSALALAALAEEAGIPAGVINIVTGTDAAAIGEVLTTHPLVRKVTFTGSTAVGKKLIAQTADSVKKVTMELGGNAPFIVFDDADLDAAVDGAVVSKFRNAGQTCVCANRFYVHASVYDAFAKKLQVATEALRVGDGLQQDVTLGPLINEAAVKKVEDLVADAVARGAKIVTGGQRLSSGSLFYLPTLLVDVPPDARLAAEEIFGPVAALIRFTNEAEVAEWANASEFGLAAYFYTQNQARIWRFSERLETGMVAVNDGALSNEMAPFGGIKQSGMGREGSRYGINDYLNIKYLAIGGIHPD</sequence>
<dbReference type="PANTHER" id="PTHR43353:SF5">
    <property type="entry name" value="SUCCINATE-SEMIALDEHYDE DEHYDROGENASE, MITOCHONDRIAL"/>
    <property type="match status" value="1"/>
</dbReference>
<dbReference type="InterPro" id="IPR016162">
    <property type="entry name" value="Ald_DH_N"/>
</dbReference>
<dbReference type="PROSITE" id="PS00070">
    <property type="entry name" value="ALDEHYDE_DEHYDR_CYS"/>
    <property type="match status" value="1"/>
</dbReference>
<evidence type="ECO:0000259" key="5">
    <source>
        <dbReference type="Pfam" id="PF00171"/>
    </source>
</evidence>
<dbReference type="EMBL" id="PRDL01000001">
    <property type="protein sequence ID" value="MBE8717212.1"/>
    <property type="molecule type" value="Genomic_DNA"/>
</dbReference>
<reference evidence="6" key="1">
    <citation type="submission" date="2018-07" db="EMBL/GenBank/DDBJ databases">
        <title>Genome assembly of strain Ka43.</title>
        <authorList>
            <person name="Kukolya J."/>
            <person name="Nagy I."/>
            <person name="Horvath B."/>
            <person name="Toth A."/>
        </authorList>
    </citation>
    <scope>NUCLEOTIDE SEQUENCE</scope>
    <source>
        <strain evidence="6">KB43</strain>
    </source>
</reference>
<dbReference type="Pfam" id="PF00171">
    <property type="entry name" value="Aldedh"/>
    <property type="match status" value="1"/>
</dbReference>
<dbReference type="PANTHER" id="PTHR43353">
    <property type="entry name" value="SUCCINATE-SEMIALDEHYDE DEHYDROGENASE, MITOCHONDRIAL"/>
    <property type="match status" value="1"/>
</dbReference>
<dbReference type="GO" id="GO:0005829">
    <property type="term" value="C:cytosol"/>
    <property type="evidence" value="ECO:0007669"/>
    <property type="project" value="TreeGrafter"/>
</dbReference>
<feature type="active site" evidence="3">
    <location>
        <position position="257"/>
    </location>
</feature>
<dbReference type="InterPro" id="IPR050740">
    <property type="entry name" value="Aldehyde_DH_Superfamily"/>
</dbReference>
<evidence type="ECO:0000256" key="3">
    <source>
        <dbReference type="PROSITE-ProRule" id="PRU10007"/>
    </source>
</evidence>
<proteinExistence type="inferred from homology"/>